<name>A0A1F5NT13_9BACT</name>
<organism evidence="1 2">
    <name type="scientific">Candidatus Doudnabacteria bacterium RIFCSPHIGHO2_01_FULL_46_24</name>
    <dbReference type="NCBI Taxonomy" id="1817825"/>
    <lineage>
        <taxon>Bacteria</taxon>
        <taxon>Candidatus Doudnaibacteriota</taxon>
    </lineage>
</organism>
<evidence type="ECO:0000313" key="2">
    <source>
        <dbReference type="Proteomes" id="UP000178892"/>
    </source>
</evidence>
<accession>A0A1F5NT13</accession>
<proteinExistence type="predicted"/>
<dbReference type="EMBL" id="MFEL01000018">
    <property type="protein sequence ID" value="OGE80778.1"/>
    <property type="molecule type" value="Genomic_DNA"/>
</dbReference>
<comment type="caution">
    <text evidence="1">The sequence shown here is derived from an EMBL/GenBank/DDBJ whole genome shotgun (WGS) entry which is preliminary data.</text>
</comment>
<dbReference type="Proteomes" id="UP000178892">
    <property type="component" value="Unassembled WGS sequence"/>
</dbReference>
<reference evidence="1 2" key="1">
    <citation type="journal article" date="2016" name="Nat. Commun.">
        <title>Thousands of microbial genomes shed light on interconnected biogeochemical processes in an aquifer system.</title>
        <authorList>
            <person name="Anantharaman K."/>
            <person name="Brown C.T."/>
            <person name="Hug L.A."/>
            <person name="Sharon I."/>
            <person name="Castelle C.J."/>
            <person name="Probst A.J."/>
            <person name="Thomas B.C."/>
            <person name="Singh A."/>
            <person name="Wilkins M.J."/>
            <person name="Karaoz U."/>
            <person name="Brodie E.L."/>
            <person name="Williams K.H."/>
            <person name="Hubbard S.S."/>
            <person name="Banfield J.F."/>
        </authorList>
    </citation>
    <scope>NUCLEOTIDE SEQUENCE [LARGE SCALE GENOMIC DNA]</scope>
</reference>
<sequence>MDSSDPYYNPDAESLRQGIIEKHQARMESELADALCPHGNIKWQCRKCHEQNEAKRDAEIEKMRADAVEEAEHLAENKNNIYEPRH</sequence>
<protein>
    <submittedName>
        <fullName evidence="1">Uncharacterized protein</fullName>
    </submittedName>
</protein>
<gene>
    <name evidence="1" type="ORF">A2720_04425</name>
</gene>
<evidence type="ECO:0000313" key="1">
    <source>
        <dbReference type="EMBL" id="OGE80778.1"/>
    </source>
</evidence>
<dbReference type="STRING" id="1817825.A2720_04425"/>
<dbReference type="AlphaFoldDB" id="A0A1F5NT13"/>